<sequence>MLAGALIAIFLATELAEATVSYAVKQSVWAKTCKATADLAKLPSQALYNQNVKAGNLQNYILDGLRIRVYMAKEGGRNQTTAKFGPIAAYADEQAQAIIKGLASENAAAIGQVQEAAFTHGMLAEFLSLFSEAHVSATGHGCLALGDDGNGNVVAGTAKLTSTLSQCKLEPTTPQPTPQTFDYTKDKQFASLETATAHGDVTVGKSDQCRLTTGTTTDNFVDGSAATGGTVRFGAGAIHVAPSTTTQPALQFTEGEARQAGNIRLFKGWEAIRTAQQQPADYKQADLQTLRASPAFQSAFAKTVLNRKLQDVEDITREINKHYNDGNDFANLYWAKVNEATIDQTVYGGEGETELKNVKDMTQLGQLQEHYKTAATQALINKIKTLEASAKKQEPKAAEDKEKVCSEAGDDEEKCNDLKAKDCIFNPKGDKGKKCELKKEVKAQLEKENQENKGKDGKTASDRCTKHGTDRTKCEAENTAGQPPVCGFRRGKDGETDEPEKEKCRNGSFLTNKQFALSVVSAAFVALLF</sequence>
<feature type="domain" description="Trypanosome variant surface glycoprotein A-type N-terminal" evidence="10">
    <location>
        <begin position="6"/>
        <end position="372"/>
    </location>
</feature>
<comment type="subcellular location">
    <subcellularLocation>
        <location evidence="2">Cell membrane</location>
        <topology evidence="2">Lipid-anchor</topology>
        <topology evidence="2">GPI-anchor</topology>
    </subcellularLocation>
</comment>
<keyword evidence="7" id="KW-0449">Lipoprotein</keyword>
<dbReference type="Gene3D" id="3.90.150.10">
    <property type="entry name" value="Variant Surface Glycoprotein, subunit A domain 1"/>
    <property type="match status" value="1"/>
</dbReference>
<keyword evidence="4" id="KW-0336">GPI-anchor</keyword>
<evidence type="ECO:0000256" key="2">
    <source>
        <dbReference type="ARBA" id="ARBA00004609"/>
    </source>
</evidence>
<feature type="signal peptide" evidence="9">
    <location>
        <begin position="1"/>
        <end position="18"/>
    </location>
</feature>
<keyword evidence="6" id="KW-0325">Glycoprotein</keyword>
<dbReference type="GO" id="GO:0042783">
    <property type="term" value="P:symbiont-mediated evasion of host immune response"/>
    <property type="evidence" value="ECO:0007669"/>
    <property type="project" value="InterPro"/>
</dbReference>
<name>A0A1V0G0E5_9TRYP</name>
<evidence type="ECO:0000259" key="11">
    <source>
        <dbReference type="Pfam" id="PF10659"/>
    </source>
</evidence>
<protein>
    <submittedName>
        <fullName evidence="12">Variant surface glycoprotein</fullName>
    </submittedName>
</protein>
<dbReference type="Pfam" id="PF10659">
    <property type="entry name" value="Trypan_glycop_C"/>
    <property type="match status" value="1"/>
</dbReference>
<evidence type="ECO:0000256" key="8">
    <source>
        <dbReference type="SAM" id="MobiDB-lite"/>
    </source>
</evidence>
<evidence type="ECO:0000313" key="12">
    <source>
        <dbReference type="EMBL" id="ARB51417.1"/>
    </source>
</evidence>
<dbReference type="AlphaFoldDB" id="A0A1V0G0E5"/>
<evidence type="ECO:0000259" key="10">
    <source>
        <dbReference type="Pfam" id="PF00913"/>
    </source>
</evidence>
<feature type="compositionally biased region" description="Basic and acidic residues" evidence="8">
    <location>
        <begin position="445"/>
        <end position="476"/>
    </location>
</feature>
<dbReference type="VEuPathDB" id="TriTrypDB:Tb927.11.20500"/>
<comment type="function">
    <text evidence="1">VSG forms a coat on the surface of the parasite. The trypanosome evades the immune response of the host by expressing a series of antigenically distinct VSGs from an estimated 1000 VSG genes.</text>
</comment>
<keyword evidence="3" id="KW-1003">Cell membrane</keyword>
<evidence type="ECO:0000256" key="7">
    <source>
        <dbReference type="ARBA" id="ARBA00023288"/>
    </source>
</evidence>
<keyword evidence="5" id="KW-0472">Membrane</keyword>
<feature type="chain" id="PRO_5012911432" evidence="9">
    <location>
        <begin position="19"/>
        <end position="529"/>
    </location>
</feature>
<keyword evidence="9" id="KW-0732">Signal</keyword>
<evidence type="ECO:0000256" key="1">
    <source>
        <dbReference type="ARBA" id="ARBA00002523"/>
    </source>
</evidence>
<dbReference type="InterPro" id="IPR019609">
    <property type="entry name" value="Variant_surf_glycoprt_trypan_C"/>
</dbReference>
<dbReference type="SUPFAM" id="SSF58087">
    <property type="entry name" value="Variant surface glycoprotein (N-terminal domain)"/>
    <property type="match status" value="1"/>
</dbReference>
<feature type="compositionally biased region" description="Basic and acidic residues" evidence="8">
    <location>
        <begin position="490"/>
        <end position="503"/>
    </location>
</feature>
<dbReference type="Gene3D" id="1.10.470.10">
    <property type="entry name" value="Variant Surface Glycoprotein, subunit A, domain 2"/>
    <property type="match status" value="1"/>
</dbReference>
<feature type="domain" description="Trypanosome variant surface glycoprotein C-terminal" evidence="11">
    <location>
        <begin position="405"/>
        <end position="528"/>
    </location>
</feature>
<accession>A0A1V0G0E5</accession>
<proteinExistence type="predicted"/>
<evidence type="ECO:0000256" key="4">
    <source>
        <dbReference type="ARBA" id="ARBA00022622"/>
    </source>
</evidence>
<dbReference type="InterPro" id="IPR001812">
    <property type="entry name" value="Trypano_VSG_A_N_dom"/>
</dbReference>
<evidence type="ECO:0000256" key="9">
    <source>
        <dbReference type="SAM" id="SignalP"/>
    </source>
</evidence>
<reference evidence="12" key="1">
    <citation type="submission" date="2016-12" db="EMBL/GenBank/DDBJ databases">
        <title>Trypanosoma brucei Minichromosomal Variant Surface Glycoprotein (VSG) Repertoire.</title>
        <authorList>
            <person name="Cross G.A."/>
            <person name="Mugnier M.R."/>
        </authorList>
    </citation>
    <scope>NUCLEOTIDE SEQUENCE</scope>
    <source>
        <strain evidence="12">Tb927.100.31</strain>
    </source>
</reference>
<organism evidence="12">
    <name type="scientific">Trypanosoma brucei</name>
    <dbReference type="NCBI Taxonomy" id="5691"/>
    <lineage>
        <taxon>Eukaryota</taxon>
        <taxon>Discoba</taxon>
        <taxon>Euglenozoa</taxon>
        <taxon>Kinetoplastea</taxon>
        <taxon>Metakinetoplastina</taxon>
        <taxon>Trypanosomatida</taxon>
        <taxon>Trypanosomatidae</taxon>
        <taxon>Trypanosoma</taxon>
    </lineage>
</organism>
<feature type="region of interest" description="Disordered" evidence="8">
    <location>
        <begin position="445"/>
        <end position="503"/>
    </location>
</feature>
<dbReference type="VEuPathDB" id="TriTrypDB:Tb427_000709900"/>
<evidence type="ECO:0000256" key="6">
    <source>
        <dbReference type="ARBA" id="ARBA00023180"/>
    </source>
</evidence>
<evidence type="ECO:0000256" key="5">
    <source>
        <dbReference type="ARBA" id="ARBA00023136"/>
    </source>
</evidence>
<dbReference type="GO" id="GO:0098552">
    <property type="term" value="C:side of membrane"/>
    <property type="evidence" value="ECO:0007669"/>
    <property type="project" value="UniProtKB-KW"/>
</dbReference>
<dbReference type="Pfam" id="PF00913">
    <property type="entry name" value="Trypan_glycop"/>
    <property type="match status" value="1"/>
</dbReference>
<dbReference type="EMBL" id="KY404809">
    <property type="protein sequence ID" value="ARB51417.1"/>
    <property type="molecule type" value="Genomic_DNA"/>
</dbReference>
<evidence type="ECO:0000256" key="3">
    <source>
        <dbReference type="ARBA" id="ARBA00022475"/>
    </source>
</evidence>
<dbReference type="GO" id="GO:0005886">
    <property type="term" value="C:plasma membrane"/>
    <property type="evidence" value="ECO:0007669"/>
    <property type="project" value="UniProtKB-SubCell"/>
</dbReference>